<sequence>MPWFFATGGGGDRCCSICLEEMRDGERCRRLGCCRYAFHADCVDSTDDDSDDSDFEGWCTDDNDYDYCSDDGGEGSGSEYGLTPNDGDEGGGPAAMETV</sequence>
<gene>
    <name evidence="2" type="ORF">E2562_021166</name>
</gene>
<feature type="region of interest" description="Disordered" evidence="1">
    <location>
        <begin position="69"/>
        <end position="99"/>
    </location>
</feature>
<dbReference type="InterPro" id="IPR013083">
    <property type="entry name" value="Znf_RING/FYVE/PHD"/>
</dbReference>
<name>A0A6G1DYW9_9ORYZ</name>
<dbReference type="Proteomes" id="UP000479710">
    <property type="component" value="Unassembled WGS sequence"/>
</dbReference>
<dbReference type="Gene3D" id="3.30.40.10">
    <property type="entry name" value="Zinc/RING finger domain, C3HC4 (zinc finger)"/>
    <property type="match status" value="1"/>
</dbReference>
<evidence type="ECO:0000313" key="2">
    <source>
        <dbReference type="EMBL" id="KAF0917657.1"/>
    </source>
</evidence>
<accession>A0A6G1DYW9</accession>
<evidence type="ECO:0000256" key="1">
    <source>
        <dbReference type="SAM" id="MobiDB-lite"/>
    </source>
</evidence>
<dbReference type="OrthoDB" id="8062037at2759"/>
<evidence type="ECO:0000313" key="3">
    <source>
        <dbReference type="Proteomes" id="UP000479710"/>
    </source>
</evidence>
<protein>
    <recommendedName>
        <fullName evidence="4">RING-type domain-containing protein</fullName>
    </recommendedName>
</protein>
<organism evidence="2 3">
    <name type="scientific">Oryza meyeriana var. granulata</name>
    <dbReference type="NCBI Taxonomy" id="110450"/>
    <lineage>
        <taxon>Eukaryota</taxon>
        <taxon>Viridiplantae</taxon>
        <taxon>Streptophyta</taxon>
        <taxon>Embryophyta</taxon>
        <taxon>Tracheophyta</taxon>
        <taxon>Spermatophyta</taxon>
        <taxon>Magnoliopsida</taxon>
        <taxon>Liliopsida</taxon>
        <taxon>Poales</taxon>
        <taxon>Poaceae</taxon>
        <taxon>BOP clade</taxon>
        <taxon>Oryzoideae</taxon>
        <taxon>Oryzeae</taxon>
        <taxon>Oryzinae</taxon>
        <taxon>Oryza</taxon>
        <taxon>Oryza meyeriana</taxon>
    </lineage>
</organism>
<evidence type="ECO:0008006" key="4">
    <source>
        <dbReference type="Google" id="ProtNLM"/>
    </source>
</evidence>
<dbReference type="AlphaFoldDB" id="A0A6G1DYW9"/>
<keyword evidence="3" id="KW-1185">Reference proteome</keyword>
<comment type="caution">
    <text evidence="2">The sequence shown here is derived from an EMBL/GenBank/DDBJ whole genome shotgun (WGS) entry which is preliminary data.</text>
</comment>
<dbReference type="EMBL" id="SPHZ02000005">
    <property type="protein sequence ID" value="KAF0917657.1"/>
    <property type="molecule type" value="Genomic_DNA"/>
</dbReference>
<dbReference type="SUPFAM" id="SSF57850">
    <property type="entry name" value="RING/U-box"/>
    <property type="match status" value="1"/>
</dbReference>
<proteinExistence type="predicted"/>
<reference evidence="2 3" key="1">
    <citation type="submission" date="2019-11" db="EMBL/GenBank/DDBJ databases">
        <title>Whole genome sequence of Oryza granulata.</title>
        <authorList>
            <person name="Li W."/>
        </authorList>
    </citation>
    <scope>NUCLEOTIDE SEQUENCE [LARGE SCALE GENOMIC DNA]</scope>
    <source>
        <strain evidence="3">cv. Menghai</strain>
        <tissue evidence="2">Leaf</tissue>
    </source>
</reference>